<dbReference type="GO" id="GO:0005829">
    <property type="term" value="C:cytosol"/>
    <property type="evidence" value="ECO:0007669"/>
    <property type="project" value="TreeGrafter"/>
</dbReference>
<dbReference type="SUPFAM" id="SSF51430">
    <property type="entry name" value="NAD(P)-linked oxidoreductase"/>
    <property type="match status" value="1"/>
</dbReference>
<dbReference type="InterPro" id="IPR023210">
    <property type="entry name" value="NADP_OxRdtase_dom"/>
</dbReference>
<accession>A0A6A5Y6Q6</accession>
<feature type="domain" description="NADP-dependent oxidoreductase" evidence="2">
    <location>
        <begin position="21"/>
        <end position="288"/>
    </location>
</feature>
<dbReference type="AlphaFoldDB" id="A0A6A5Y6Q6"/>
<reference evidence="3" key="1">
    <citation type="journal article" date="2020" name="Stud. Mycol.">
        <title>101 Dothideomycetes genomes: a test case for predicting lifestyles and emergence of pathogens.</title>
        <authorList>
            <person name="Haridas S."/>
            <person name="Albert R."/>
            <person name="Binder M."/>
            <person name="Bloem J."/>
            <person name="Labutti K."/>
            <person name="Salamov A."/>
            <person name="Andreopoulos B."/>
            <person name="Baker S."/>
            <person name="Barry K."/>
            <person name="Bills G."/>
            <person name="Bluhm B."/>
            <person name="Cannon C."/>
            <person name="Castanera R."/>
            <person name="Culley D."/>
            <person name="Daum C."/>
            <person name="Ezra D."/>
            <person name="Gonzalez J."/>
            <person name="Henrissat B."/>
            <person name="Kuo A."/>
            <person name="Liang C."/>
            <person name="Lipzen A."/>
            <person name="Lutzoni F."/>
            <person name="Magnuson J."/>
            <person name="Mondo S."/>
            <person name="Nolan M."/>
            <person name="Ohm R."/>
            <person name="Pangilinan J."/>
            <person name="Park H.-J."/>
            <person name="Ramirez L."/>
            <person name="Alfaro M."/>
            <person name="Sun H."/>
            <person name="Tritt A."/>
            <person name="Yoshinaga Y."/>
            <person name="Zwiers L.-H."/>
            <person name="Turgeon B."/>
            <person name="Goodwin S."/>
            <person name="Spatafora J."/>
            <person name="Crous P."/>
            <person name="Grigoriev I."/>
        </authorList>
    </citation>
    <scope>NUCLEOTIDE SEQUENCE</scope>
    <source>
        <strain evidence="3">CBS 175.79</strain>
    </source>
</reference>
<dbReference type="InterPro" id="IPR036812">
    <property type="entry name" value="NAD(P)_OxRdtase_dom_sf"/>
</dbReference>
<evidence type="ECO:0000313" key="4">
    <source>
        <dbReference type="Proteomes" id="UP000799778"/>
    </source>
</evidence>
<dbReference type="PANTHER" id="PTHR42686">
    <property type="entry name" value="GH17980P-RELATED"/>
    <property type="match status" value="1"/>
</dbReference>
<dbReference type="InterPro" id="IPR020471">
    <property type="entry name" value="AKR"/>
</dbReference>
<dbReference type="GO" id="GO:0045290">
    <property type="term" value="F:D-arabinose 1-dehydrogenase [NAD(P)+] activity"/>
    <property type="evidence" value="ECO:0007669"/>
    <property type="project" value="TreeGrafter"/>
</dbReference>
<dbReference type="OrthoDB" id="5286008at2759"/>
<evidence type="ECO:0000256" key="1">
    <source>
        <dbReference type="ARBA" id="ARBA00023002"/>
    </source>
</evidence>
<dbReference type="PANTHER" id="PTHR42686:SF1">
    <property type="entry name" value="GH17980P-RELATED"/>
    <property type="match status" value="1"/>
</dbReference>
<dbReference type="RefSeq" id="XP_033388583.1">
    <property type="nucleotide sequence ID" value="XM_033522867.1"/>
</dbReference>
<dbReference type="GeneID" id="54280264"/>
<proteinExistence type="predicted"/>
<keyword evidence="1" id="KW-0560">Oxidoreductase</keyword>
<name>A0A6A5Y6Q6_9PLEO</name>
<gene>
    <name evidence="3" type="ORF">BU24DRAFT_315334</name>
</gene>
<feature type="non-terminal residue" evidence="3">
    <location>
        <position position="315"/>
    </location>
</feature>
<evidence type="ECO:0000259" key="2">
    <source>
        <dbReference type="Pfam" id="PF00248"/>
    </source>
</evidence>
<keyword evidence="4" id="KW-1185">Reference proteome</keyword>
<organism evidence="3 4">
    <name type="scientific">Aaosphaeria arxii CBS 175.79</name>
    <dbReference type="NCBI Taxonomy" id="1450172"/>
    <lineage>
        <taxon>Eukaryota</taxon>
        <taxon>Fungi</taxon>
        <taxon>Dikarya</taxon>
        <taxon>Ascomycota</taxon>
        <taxon>Pezizomycotina</taxon>
        <taxon>Dothideomycetes</taxon>
        <taxon>Pleosporomycetidae</taxon>
        <taxon>Pleosporales</taxon>
        <taxon>Pleosporales incertae sedis</taxon>
        <taxon>Aaosphaeria</taxon>
    </lineage>
</organism>
<dbReference type="Gene3D" id="3.20.20.100">
    <property type="entry name" value="NADP-dependent oxidoreductase domain"/>
    <property type="match status" value="1"/>
</dbReference>
<feature type="non-terminal residue" evidence="3">
    <location>
        <position position="1"/>
    </location>
</feature>
<evidence type="ECO:0000313" key="3">
    <source>
        <dbReference type="EMBL" id="KAF2020244.1"/>
    </source>
</evidence>
<dbReference type="Proteomes" id="UP000799778">
    <property type="component" value="Unassembled WGS sequence"/>
</dbReference>
<dbReference type="Pfam" id="PF00248">
    <property type="entry name" value="Aldo_ket_red"/>
    <property type="match status" value="1"/>
</dbReference>
<dbReference type="EMBL" id="ML978067">
    <property type="protein sequence ID" value="KAF2020244.1"/>
    <property type="molecule type" value="Genomic_DNA"/>
</dbReference>
<protein>
    <submittedName>
        <fullName evidence="3">Aldo/keto reductase</fullName>
    </submittedName>
</protein>
<sequence length="315" mass="34440">LIQGGAAWSYQLHPSPHSLPVAQTLRRALDLNIRAFDTSPYYDPSEQILGAAFQDPLISSVYPRSSYLLITKVGRVASSTFDYSPAAVRASVERSLTRFQTSYFDVVFCHDVEFVSESSALDALAVLWGLVSEGKIRYVGISGYPLGTLIRLAGLAREKFGRPLDVVQSWGQLTLQNSRLLSEGLEGFGAAGVGVVCASSPLGIGLLRDGGVPEGKLGDFHPAPRELRERVRKAAEVVRGRGDRMARLALRYSFWEAARERGEGAPRVCVIGGAGSVEEVEDFASAFEDARTGWREEDERLVGEVREVLGDWVDY</sequence>
<dbReference type="GO" id="GO:0070485">
    <property type="term" value="P:dehydro-D-arabinono-1,4-lactone biosynthetic process"/>
    <property type="evidence" value="ECO:0007669"/>
    <property type="project" value="TreeGrafter"/>
</dbReference>